<dbReference type="SMART" id="SM00052">
    <property type="entry name" value="EAL"/>
    <property type="match status" value="1"/>
</dbReference>
<dbReference type="InterPro" id="IPR052155">
    <property type="entry name" value="Biofilm_reg_signaling"/>
</dbReference>
<feature type="domain" description="GGDEF" evidence="2">
    <location>
        <begin position="162"/>
        <end position="292"/>
    </location>
</feature>
<dbReference type="SMART" id="SM00267">
    <property type="entry name" value="GGDEF"/>
    <property type="match status" value="1"/>
</dbReference>
<dbReference type="InterPro" id="IPR029787">
    <property type="entry name" value="Nucleotide_cyclase"/>
</dbReference>
<dbReference type="Pfam" id="PF00990">
    <property type="entry name" value="GGDEF"/>
    <property type="match status" value="1"/>
</dbReference>
<dbReference type="SUPFAM" id="SSF55073">
    <property type="entry name" value="Nucleotide cyclase"/>
    <property type="match status" value="1"/>
</dbReference>
<proteinExistence type="predicted"/>
<protein>
    <submittedName>
        <fullName evidence="3">EAL domain-containing protein</fullName>
    </submittedName>
</protein>
<dbReference type="CDD" id="cd01948">
    <property type="entry name" value="EAL"/>
    <property type="match status" value="1"/>
</dbReference>
<dbReference type="NCBIfam" id="TIGR00254">
    <property type="entry name" value="GGDEF"/>
    <property type="match status" value="1"/>
</dbReference>
<dbReference type="Pfam" id="PF08448">
    <property type="entry name" value="PAS_4"/>
    <property type="match status" value="1"/>
</dbReference>
<dbReference type="PROSITE" id="PS50883">
    <property type="entry name" value="EAL"/>
    <property type="match status" value="1"/>
</dbReference>
<dbReference type="Pfam" id="PF00563">
    <property type="entry name" value="EAL"/>
    <property type="match status" value="1"/>
</dbReference>
<name>A0ABV9NVA0_9BACI</name>
<dbReference type="InterPro" id="IPR003018">
    <property type="entry name" value="GAF"/>
</dbReference>
<dbReference type="InterPro" id="IPR029016">
    <property type="entry name" value="GAF-like_dom_sf"/>
</dbReference>
<dbReference type="EMBL" id="JBHSGK010000004">
    <property type="protein sequence ID" value="MFC4735990.1"/>
    <property type="molecule type" value="Genomic_DNA"/>
</dbReference>
<dbReference type="Pfam" id="PF01590">
    <property type="entry name" value="GAF"/>
    <property type="match status" value="1"/>
</dbReference>
<keyword evidence="4" id="KW-1185">Reference proteome</keyword>
<dbReference type="InterPro" id="IPR035919">
    <property type="entry name" value="EAL_sf"/>
</dbReference>
<evidence type="ECO:0000259" key="1">
    <source>
        <dbReference type="PROSITE" id="PS50883"/>
    </source>
</evidence>
<evidence type="ECO:0000313" key="4">
    <source>
        <dbReference type="Proteomes" id="UP001595896"/>
    </source>
</evidence>
<organism evidence="3 4">
    <name type="scientific">Bacillus daqingensis</name>
    <dbReference type="NCBI Taxonomy" id="872396"/>
    <lineage>
        <taxon>Bacteria</taxon>
        <taxon>Bacillati</taxon>
        <taxon>Bacillota</taxon>
        <taxon>Bacilli</taxon>
        <taxon>Bacillales</taxon>
        <taxon>Bacillaceae</taxon>
        <taxon>Bacillus</taxon>
    </lineage>
</organism>
<dbReference type="PROSITE" id="PS50887">
    <property type="entry name" value="GGDEF"/>
    <property type="match status" value="1"/>
</dbReference>
<dbReference type="PANTHER" id="PTHR44757:SF2">
    <property type="entry name" value="BIOFILM ARCHITECTURE MAINTENANCE PROTEIN MBAA"/>
    <property type="match status" value="1"/>
</dbReference>
<dbReference type="InterPro" id="IPR043128">
    <property type="entry name" value="Rev_trsase/Diguanyl_cyclase"/>
</dbReference>
<dbReference type="SUPFAM" id="SSF55781">
    <property type="entry name" value="GAF domain-like"/>
    <property type="match status" value="1"/>
</dbReference>
<evidence type="ECO:0000259" key="2">
    <source>
        <dbReference type="PROSITE" id="PS50887"/>
    </source>
</evidence>
<dbReference type="Gene3D" id="3.30.450.20">
    <property type="entry name" value="PAS domain"/>
    <property type="match status" value="1"/>
</dbReference>
<dbReference type="Gene3D" id="3.20.20.450">
    <property type="entry name" value="EAL domain"/>
    <property type="match status" value="1"/>
</dbReference>
<dbReference type="SMART" id="SM00065">
    <property type="entry name" value="GAF"/>
    <property type="match status" value="1"/>
</dbReference>
<dbReference type="InterPro" id="IPR013656">
    <property type="entry name" value="PAS_4"/>
</dbReference>
<gene>
    <name evidence="3" type="ORF">ACFO4L_05260</name>
</gene>
<dbReference type="PANTHER" id="PTHR44757">
    <property type="entry name" value="DIGUANYLATE CYCLASE DGCP"/>
    <property type="match status" value="1"/>
</dbReference>
<evidence type="ECO:0000313" key="3">
    <source>
        <dbReference type="EMBL" id="MFC4735990.1"/>
    </source>
</evidence>
<reference evidence="4" key="1">
    <citation type="journal article" date="2019" name="Int. J. Syst. Evol. Microbiol.">
        <title>The Global Catalogue of Microorganisms (GCM) 10K type strain sequencing project: providing services to taxonomists for standard genome sequencing and annotation.</title>
        <authorList>
            <consortium name="The Broad Institute Genomics Platform"/>
            <consortium name="The Broad Institute Genome Sequencing Center for Infectious Disease"/>
            <person name="Wu L."/>
            <person name="Ma J."/>
        </authorList>
    </citation>
    <scope>NUCLEOTIDE SEQUENCE [LARGE SCALE GENOMIC DNA]</scope>
    <source>
        <strain evidence="4">JCM 12165</strain>
    </source>
</reference>
<dbReference type="InterPro" id="IPR000160">
    <property type="entry name" value="GGDEF_dom"/>
</dbReference>
<dbReference type="Gene3D" id="3.30.450.40">
    <property type="match status" value="1"/>
</dbReference>
<dbReference type="Proteomes" id="UP001595896">
    <property type="component" value="Unassembled WGS sequence"/>
</dbReference>
<dbReference type="RefSeq" id="WP_377908651.1">
    <property type="nucleotide sequence ID" value="NZ_JBHSGK010000004.1"/>
</dbReference>
<comment type="caution">
    <text evidence="3">The sequence shown here is derived from an EMBL/GenBank/DDBJ whole genome shotgun (WGS) entry which is preliminary data.</text>
</comment>
<accession>A0ABV9NVA0</accession>
<dbReference type="SUPFAM" id="SSF141868">
    <property type="entry name" value="EAL domain-like"/>
    <property type="match status" value="1"/>
</dbReference>
<dbReference type="Gene3D" id="3.30.70.270">
    <property type="match status" value="1"/>
</dbReference>
<sequence>MLVHADPHYLFQFFSRLYRMVFLMKVEGADYVYEAVTPDGITLGSLPDNYRGQTIRGIYPPEVAGPLQDQYDRAREQKEPVFYSDKMNKVTDVASYATSILMPIEDESGNVCFVLSMTSDLSERSHTELLSSMENIDYLTKLPNLIRVKGELHQRMERLERGEVVVLYINLDRFRLLNELLGIEEGNEMLQKLAAGIGRVLPEGTVFGRVDGDEFIAVLAPSNQEAAEAAANDVLQVIESHTYEVDGIEISLSACIGAASMSENASMMIANACTAMMDAKQAGPGEIRFYGGNAATEKLLDELYVEVELIRAVRNGDLEVYYQPKLQPAAGKMQFEALARWHSPKLGTVPPSIFIPVAEKSSLIEEVTSFVLERVCRDMHTYPELFAEGRTAVNISTKLFNRPAMLRSVIDVIERCGQPPERFELEMTEQTLVDDAEHGRKIVRYLRELGFRVVIDDFGVSYSSLNYLKELDLDGIKIDQSFVQEIDEQMDRRGYDIVMFILSLAERLHLDVTAEGVETEIQLRTLERLGCGEMQGYYLSRPVPAAELAVAVHQSRERLHKPPEPVPGTAEAETARLEAYRALKVSTSSFEEKYDRIVRAVQRAFHMPISFISLIDENKQYVKAIEGMPHEDPAVQHGTPKEETLCAFVVDYKKPLVIPDTKEDEAYCLHPNVVNYGVRFYAGVPLLTEGGQAVGTLCVVDARPHTFTDKDLQLLEDYSCWVMAEMEKTPQ</sequence>
<feature type="domain" description="EAL" evidence="1">
    <location>
        <begin position="302"/>
        <end position="556"/>
    </location>
</feature>
<dbReference type="InterPro" id="IPR001633">
    <property type="entry name" value="EAL_dom"/>
</dbReference>
<dbReference type="CDD" id="cd01949">
    <property type="entry name" value="GGDEF"/>
    <property type="match status" value="1"/>
</dbReference>